<evidence type="ECO:0000313" key="1">
    <source>
        <dbReference type="EMBL" id="TCO84813.1"/>
    </source>
</evidence>
<dbReference type="InterPro" id="IPR023214">
    <property type="entry name" value="HAD_sf"/>
</dbReference>
<dbReference type="GO" id="GO:0005829">
    <property type="term" value="C:cytosol"/>
    <property type="evidence" value="ECO:0007669"/>
    <property type="project" value="TreeGrafter"/>
</dbReference>
<keyword evidence="2" id="KW-1185">Reference proteome</keyword>
<dbReference type="SFLD" id="SFLDS00003">
    <property type="entry name" value="Haloacid_Dehalogenase"/>
    <property type="match status" value="1"/>
</dbReference>
<dbReference type="GO" id="GO:0006281">
    <property type="term" value="P:DNA repair"/>
    <property type="evidence" value="ECO:0007669"/>
    <property type="project" value="TreeGrafter"/>
</dbReference>
<dbReference type="AlphaFoldDB" id="A0A4R2LI89"/>
<proteinExistence type="predicted"/>
<dbReference type="NCBIfam" id="TIGR01509">
    <property type="entry name" value="HAD-SF-IA-v3"/>
    <property type="match status" value="1"/>
</dbReference>
<comment type="caution">
    <text evidence="1">The sequence shown here is derived from an EMBL/GenBank/DDBJ whole genome shotgun (WGS) entry which is preliminary data.</text>
</comment>
<name>A0A4R2LI89_9FIRM</name>
<dbReference type="SFLD" id="SFLDG01135">
    <property type="entry name" value="C1.5.6:_HAD__Beta-PGM__Phospha"/>
    <property type="match status" value="1"/>
</dbReference>
<dbReference type="Gene3D" id="1.10.150.240">
    <property type="entry name" value="Putative phosphatase, domain 2"/>
    <property type="match status" value="1"/>
</dbReference>
<sequence length="220" mass="24581">MKACIFDLDGTLANTLESMSVSANQVIEPFGYAPLPTENFKYYAGDGARILVERVLRDAGDQDLIHLEEVYQAYSAIFDQDCTYKVTVYDGMEETLEKIKSMGIKLAVLSNKPHAQTKKVISNLFGDELFDWVQGQQEGIEKKPDPSGALAIAKAFGVKPEECMYVGDTNVDMMTGNRAGMFTVGVLWGFRDRKELIEHHAHALAEKPEDLMRLLCCKMN</sequence>
<dbReference type="EMBL" id="SLXA01000005">
    <property type="protein sequence ID" value="TCO84813.1"/>
    <property type="molecule type" value="Genomic_DNA"/>
</dbReference>
<dbReference type="Pfam" id="PF13419">
    <property type="entry name" value="HAD_2"/>
    <property type="match status" value="1"/>
</dbReference>
<evidence type="ECO:0000313" key="2">
    <source>
        <dbReference type="Proteomes" id="UP000295711"/>
    </source>
</evidence>
<dbReference type="OrthoDB" id="9807630at2"/>
<dbReference type="Gene3D" id="3.40.50.1000">
    <property type="entry name" value="HAD superfamily/HAD-like"/>
    <property type="match status" value="1"/>
</dbReference>
<dbReference type="PANTHER" id="PTHR43434:SF1">
    <property type="entry name" value="PHOSPHOGLYCOLATE PHOSPHATASE"/>
    <property type="match status" value="1"/>
</dbReference>
<dbReference type="GO" id="GO:0008967">
    <property type="term" value="F:phosphoglycolate phosphatase activity"/>
    <property type="evidence" value="ECO:0007669"/>
    <property type="project" value="TreeGrafter"/>
</dbReference>
<dbReference type="InterPro" id="IPR050155">
    <property type="entry name" value="HAD-like_hydrolase_sf"/>
</dbReference>
<dbReference type="InterPro" id="IPR041492">
    <property type="entry name" value="HAD_2"/>
</dbReference>
<dbReference type="Proteomes" id="UP000295711">
    <property type="component" value="Unassembled WGS sequence"/>
</dbReference>
<gene>
    <name evidence="1" type="ORF">EV212_10576</name>
</gene>
<dbReference type="RefSeq" id="WP_132090909.1">
    <property type="nucleotide sequence ID" value="NZ_JANKAQ010000007.1"/>
</dbReference>
<accession>A0A4R2LI89</accession>
<dbReference type="FunFam" id="3.40.50.1000:FF:000022">
    <property type="entry name" value="Phosphoglycolate phosphatase"/>
    <property type="match status" value="1"/>
</dbReference>
<dbReference type="PRINTS" id="PR00413">
    <property type="entry name" value="HADHALOGNASE"/>
</dbReference>
<dbReference type="InterPro" id="IPR023198">
    <property type="entry name" value="PGP-like_dom2"/>
</dbReference>
<dbReference type="InterPro" id="IPR006439">
    <property type="entry name" value="HAD-SF_hydro_IA"/>
</dbReference>
<protein>
    <submittedName>
        <fullName evidence="1">Phosphoglycolate phosphatase</fullName>
    </submittedName>
</protein>
<dbReference type="PANTHER" id="PTHR43434">
    <property type="entry name" value="PHOSPHOGLYCOLATE PHOSPHATASE"/>
    <property type="match status" value="1"/>
</dbReference>
<dbReference type="SFLD" id="SFLDG01129">
    <property type="entry name" value="C1.5:_HAD__Beta-PGM__Phosphata"/>
    <property type="match status" value="1"/>
</dbReference>
<organism evidence="1 2">
    <name type="scientific">Frisingicoccus caecimuris</name>
    <dbReference type="NCBI Taxonomy" id="1796636"/>
    <lineage>
        <taxon>Bacteria</taxon>
        <taxon>Bacillati</taxon>
        <taxon>Bacillota</taxon>
        <taxon>Clostridia</taxon>
        <taxon>Lachnospirales</taxon>
        <taxon>Lachnospiraceae</taxon>
        <taxon>Frisingicoccus</taxon>
    </lineage>
</organism>
<reference evidence="1 2" key="1">
    <citation type="submission" date="2019-03" db="EMBL/GenBank/DDBJ databases">
        <title>Genomic Encyclopedia of Type Strains, Phase IV (KMG-IV): sequencing the most valuable type-strain genomes for metagenomic binning, comparative biology and taxonomic classification.</title>
        <authorList>
            <person name="Goeker M."/>
        </authorList>
    </citation>
    <scope>NUCLEOTIDE SEQUENCE [LARGE SCALE GENOMIC DNA]</scope>
    <source>
        <strain evidence="1 2">DSM 28559</strain>
    </source>
</reference>
<dbReference type="SUPFAM" id="SSF56784">
    <property type="entry name" value="HAD-like"/>
    <property type="match status" value="1"/>
</dbReference>
<dbReference type="NCBIfam" id="TIGR01549">
    <property type="entry name" value="HAD-SF-IA-v1"/>
    <property type="match status" value="1"/>
</dbReference>
<dbReference type="InterPro" id="IPR036412">
    <property type="entry name" value="HAD-like_sf"/>
</dbReference>